<dbReference type="EMBL" id="MGFD01000025">
    <property type="protein sequence ID" value="OGL98609.1"/>
    <property type="molecule type" value="Genomic_DNA"/>
</dbReference>
<gene>
    <name evidence="1" type="ORF">A2318_00340</name>
</gene>
<sequence length="112" mass="12647">MDEVLFVAPFHMTPEDVARTFSAFLLGPLVYQNAKDSDGGWVFGPYPATKGVCVKWQLDSSTDYWLSVDYPPVGTPAAALGDRVFSLRHRYNDRKLLQILVALFESRYSEVK</sequence>
<evidence type="ECO:0000313" key="1">
    <source>
        <dbReference type="EMBL" id="OGL98609.1"/>
    </source>
</evidence>
<dbReference type="Proteomes" id="UP000177331">
    <property type="component" value="Unassembled WGS sequence"/>
</dbReference>
<comment type="caution">
    <text evidence="1">The sequence shown here is derived from an EMBL/GenBank/DDBJ whole genome shotgun (WGS) entry which is preliminary data.</text>
</comment>
<dbReference type="AlphaFoldDB" id="A0A1F7W753"/>
<protein>
    <submittedName>
        <fullName evidence="1">Uncharacterized protein</fullName>
    </submittedName>
</protein>
<reference evidence="1 2" key="1">
    <citation type="journal article" date="2016" name="Nat. Commun.">
        <title>Thousands of microbial genomes shed light on interconnected biogeochemical processes in an aquifer system.</title>
        <authorList>
            <person name="Anantharaman K."/>
            <person name="Brown C.T."/>
            <person name="Hug L.A."/>
            <person name="Sharon I."/>
            <person name="Castelle C.J."/>
            <person name="Probst A.J."/>
            <person name="Thomas B.C."/>
            <person name="Singh A."/>
            <person name="Wilkins M.J."/>
            <person name="Karaoz U."/>
            <person name="Brodie E.L."/>
            <person name="Williams K.H."/>
            <person name="Hubbard S.S."/>
            <person name="Banfield J.F."/>
        </authorList>
    </citation>
    <scope>NUCLEOTIDE SEQUENCE [LARGE SCALE GENOMIC DNA]</scope>
</reference>
<name>A0A1F7W753_9BACT</name>
<proteinExistence type="predicted"/>
<organism evidence="1 2">
    <name type="scientific">Candidatus Uhrbacteria bacterium RIFOXYB2_FULL_45_11</name>
    <dbReference type="NCBI Taxonomy" id="1802421"/>
    <lineage>
        <taxon>Bacteria</taxon>
        <taxon>Candidatus Uhriibacteriota</taxon>
    </lineage>
</organism>
<accession>A0A1F7W753</accession>
<evidence type="ECO:0000313" key="2">
    <source>
        <dbReference type="Proteomes" id="UP000177331"/>
    </source>
</evidence>